<evidence type="ECO:0000256" key="1">
    <source>
        <dbReference type="ARBA" id="ARBA00022801"/>
    </source>
</evidence>
<accession>A0A6C0CLS7</accession>
<dbReference type="SUPFAM" id="SSF55811">
    <property type="entry name" value="Nudix"/>
    <property type="match status" value="1"/>
</dbReference>
<dbReference type="InterPro" id="IPR000086">
    <property type="entry name" value="NUDIX_hydrolase_dom"/>
</dbReference>
<dbReference type="GO" id="GO:0016787">
    <property type="term" value="F:hydrolase activity"/>
    <property type="evidence" value="ECO:0007669"/>
    <property type="project" value="UniProtKB-KW"/>
</dbReference>
<organism evidence="4">
    <name type="scientific">viral metagenome</name>
    <dbReference type="NCBI Taxonomy" id="1070528"/>
    <lineage>
        <taxon>unclassified sequences</taxon>
        <taxon>metagenomes</taxon>
        <taxon>organismal metagenomes</taxon>
    </lineage>
</organism>
<dbReference type="InterPro" id="IPR015797">
    <property type="entry name" value="NUDIX_hydrolase-like_dom_sf"/>
</dbReference>
<dbReference type="Gene3D" id="3.90.79.10">
    <property type="entry name" value="Nucleoside Triphosphate Pyrophosphohydrolase"/>
    <property type="match status" value="1"/>
</dbReference>
<evidence type="ECO:0000313" key="4">
    <source>
        <dbReference type="EMBL" id="QHT04435.1"/>
    </source>
</evidence>
<sequence length="189" mass="22296">MGGGILPVAIKNNKIYFLFGKENELDDTPGWADFGGGKEEGETPLETATREGSEEINGFLGSAEKLKEIVKKNKVVTIKFKEYTTYIFLMDYDEKLPHYYKNNYEFFSRYLPHVKHKKDNGLLEKSKIKWFSYDEVKKEKKDFRSFYQNIVDLIIKQEKFITNKLRKKGDSKTRREKIKRKLKSTLKNK</sequence>
<dbReference type="EMBL" id="MN739429">
    <property type="protein sequence ID" value="QHT04435.1"/>
    <property type="molecule type" value="Genomic_DNA"/>
</dbReference>
<name>A0A6C0CLS7_9ZZZZ</name>
<feature type="compositionally biased region" description="Basic residues" evidence="2">
    <location>
        <begin position="174"/>
        <end position="189"/>
    </location>
</feature>
<feature type="domain" description="Nudix hydrolase" evidence="3">
    <location>
        <begin position="1"/>
        <end position="156"/>
    </location>
</feature>
<protein>
    <recommendedName>
        <fullName evidence="3">Nudix hydrolase domain-containing protein</fullName>
    </recommendedName>
</protein>
<dbReference type="Pfam" id="PF00293">
    <property type="entry name" value="NUDIX"/>
    <property type="match status" value="1"/>
</dbReference>
<evidence type="ECO:0000256" key="2">
    <source>
        <dbReference type="SAM" id="MobiDB-lite"/>
    </source>
</evidence>
<feature type="region of interest" description="Disordered" evidence="2">
    <location>
        <begin position="166"/>
        <end position="189"/>
    </location>
</feature>
<evidence type="ECO:0000259" key="3">
    <source>
        <dbReference type="PROSITE" id="PS51462"/>
    </source>
</evidence>
<dbReference type="InterPro" id="IPR020084">
    <property type="entry name" value="NUDIX_hydrolase_CS"/>
</dbReference>
<dbReference type="PROSITE" id="PS51462">
    <property type="entry name" value="NUDIX"/>
    <property type="match status" value="1"/>
</dbReference>
<reference evidence="4" key="1">
    <citation type="journal article" date="2020" name="Nature">
        <title>Giant virus diversity and host interactions through global metagenomics.</title>
        <authorList>
            <person name="Schulz F."/>
            <person name="Roux S."/>
            <person name="Paez-Espino D."/>
            <person name="Jungbluth S."/>
            <person name="Walsh D.A."/>
            <person name="Denef V.J."/>
            <person name="McMahon K.D."/>
            <person name="Konstantinidis K.T."/>
            <person name="Eloe-Fadrosh E.A."/>
            <person name="Kyrpides N.C."/>
            <person name="Woyke T."/>
        </authorList>
    </citation>
    <scope>NUCLEOTIDE SEQUENCE</scope>
    <source>
        <strain evidence="4">GVMAG-M-3300021185-45</strain>
    </source>
</reference>
<dbReference type="AlphaFoldDB" id="A0A6C0CLS7"/>
<dbReference type="PROSITE" id="PS00893">
    <property type="entry name" value="NUDIX_BOX"/>
    <property type="match status" value="1"/>
</dbReference>
<keyword evidence="1" id="KW-0378">Hydrolase</keyword>
<proteinExistence type="predicted"/>